<keyword evidence="1" id="KW-0238">DNA-binding</keyword>
<protein>
    <recommendedName>
        <fullName evidence="6">ABC transporter substrate-binding protein</fullName>
    </recommendedName>
</protein>
<dbReference type="Gene3D" id="3.10.105.10">
    <property type="entry name" value="Dipeptide-binding Protein, Domain 3"/>
    <property type="match status" value="1"/>
</dbReference>
<evidence type="ECO:0000313" key="4">
    <source>
        <dbReference type="EMBL" id="OEH91099.1"/>
    </source>
</evidence>
<dbReference type="GO" id="GO:0015833">
    <property type="term" value="P:peptide transport"/>
    <property type="evidence" value="ECO:0007669"/>
    <property type="project" value="TreeGrafter"/>
</dbReference>
<proteinExistence type="predicted"/>
<evidence type="ECO:0000259" key="3">
    <source>
        <dbReference type="Pfam" id="PF12793"/>
    </source>
</evidence>
<dbReference type="InterPro" id="IPR000914">
    <property type="entry name" value="SBP_5_dom"/>
</dbReference>
<dbReference type="PANTHER" id="PTHR30290">
    <property type="entry name" value="PERIPLASMIC BINDING COMPONENT OF ABC TRANSPORTER"/>
    <property type="match status" value="1"/>
</dbReference>
<dbReference type="Proteomes" id="UP000095209">
    <property type="component" value="Unassembled WGS sequence"/>
</dbReference>
<evidence type="ECO:0000313" key="5">
    <source>
        <dbReference type="Proteomes" id="UP000095209"/>
    </source>
</evidence>
<sequence length="598" mass="70173">MLVEEHYLQLRTHFSDEQNGEWIEVKLTKISEILYSTKRNANLLIKKMEDREWIKWSSGRGRGISSKIMFLKEKDILLVELAKSKVLSGDLHNAHSLLNTYDVSNEGGVMFSEWMEQQLGYHQKETSQQPLDILRFPFYRPIPFLDPAFAMRRTEVHIVKQLFDTLVIYNPNTETIEPHLAHHWTSDETNKVWTFYLRKGIRFHHGKTMTSLDVDYTLRRVQNPDTKSPHQWMVNGIKNITCIHDHAIQIELIEPNSLFVNVLISSKLSIVPNDLHEHEDFATLPIGTGPFSIKQNDKSKLLLRVNEHYFKERAHLDQIEIWIWPDETDEHRLKTLNFKYLVAPKNSLQDGKEFVELNRFENEIFYLVFNLHKQAPYQNANFRKAFHHAINRSLIIEELRGFRHKPASGFLPSNKIETYMNDYDLNKAKEELARSGYSGETIHLYIYEMQSNIENAQWIKRAAEKLGVHIEISVFPIEELRKKDVMMQADLIAAGEVFDTNIEIELIGLYRENGSFIGSLIGEKHREEIEDQIAKALRTSNKIQRLQLLNDIENIIRDRNSVIFLYHNRQNAVHHNSLKGVSLNALGWIEYRDLWLEK</sequence>
<dbReference type="AlphaFoldDB" id="A0A1E5LAS6"/>
<feature type="domain" description="Solute-binding protein family 5" evidence="2">
    <location>
        <begin position="175"/>
        <end position="477"/>
    </location>
</feature>
<dbReference type="PANTHER" id="PTHR30290:SF72">
    <property type="entry name" value="HTH-TYPE TRANSCRIPTIONAL REGULATOR SGRR"/>
    <property type="match status" value="1"/>
</dbReference>
<dbReference type="SUPFAM" id="SSF53850">
    <property type="entry name" value="Periplasmic binding protein-like II"/>
    <property type="match status" value="1"/>
</dbReference>
<feature type="domain" description="Transcriptional regulator SgrR N-terminal HTH" evidence="3">
    <location>
        <begin position="5"/>
        <end position="100"/>
    </location>
</feature>
<dbReference type="InterPro" id="IPR039424">
    <property type="entry name" value="SBP_5"/>
</dbReference>
<dbReference type="Gene3D" id="3.40.190.10">
    <property type="entry name" value="Periplasmic binding protein-like II"/>
    <property type="match status" value="1"/>
</dbReference>
<dbReference type="OrthoDB" id="5894719at2"/>
<dbReference type="CDD" id="cd08507">
    <property type="entry name" value="PBP2_SgrR_like"/>
    <property type="match status" value="1"/>
</dbReference>
<evidence type="ECO:0000256" key="1">
    <source>
        <dbReference type="ARBA" id="ARBA00023125"/>
    </source>
</evidence>
<dbReference type="RefSeq" id="WP_069718866.1">
    <property type="nucleotide sequence ID" value="NZ_MJEH01000064.1"/>
</dbReference>
<reference evidence="4 5" key="1">
    <citation type="submission" date="2016-08" db="EMBL/GenBank/DDBJ databases">
        <title>Genome of Bacillus solimangrovi GH2-4.</title>
        <authorList>
            <person name="Lim S."/>
            <person name="Kim B.-C."/>
        </authorList>
    </citation>
    <scope>NUCLEOTIDE SEQUENCE [LARGE SCALE GENOMIC DNA]</scope>
    <source>
        <strain evidence="4 5">GH2-4</strain>
    </source>
</reference>
<name>A0A1E5LAS6_9BACI</name>
<organism evidence="4 5">
    <name type="scientific">Bacillus solimangrovi</name>
    <dbReference type="NCBI Taxonomy" id="1305675"/>
    <lineage>
        <taxon>Bacteria</taxon>
        <taxon>Bacillati</taxon>
        <taxon>Bacillota</taxon>
        <taxon>Bacilli</taxon>
        <taxon>Bacillales</taxon>
        <taxon>Bacillaceae</taxon>
        <taxon>Bacillus</taxon>
    </lineage>
</organism>
<evidence type="ECO:0000259" key="2">
    <source>
        <dbReference type="Pfam" id="PF00496"/>
    </source>
</evidence>
<dbReference type="GO" id="GO:0003677">
    <property type="term" value="F:DNA binding"/>
    <property type="evidence" value="ECO:0007669"/>
    <property type="project" value="UniProtKB-KW"/>
</dbReference>
<accession>A0A1E5LAS6</accession>
<dbReference type="GO" id="GO:1904680">
    <property type="term" value="F:peptide transmembrane transporter activity"/>
    <property type="evidence" value="ECO:0007669"/>
    <property type="project" value="TreeGrafter"/>
</dbReference>
<dbReference type="Gene3D" id="3.90.76.10">
    <property type="entry name" value="Dipeptide-binding Protein, Domain 1"/>
    <property type="match status" value="1"/>
</dbReference>
<comment type="caution">
    <text evidence="4">The sequence shown here is derived from an EMBL/GenBank/DDBJ whole genome shotgun (WGS) entry which is preliminary data.</text>
</comment>
<keyword evidence="5" id="KW-1185">Reference proteome</keyword>
<dbReference type="Pfam" id="PF12793">
    <property type="entry name" value="SgrR_N"/>
    <property type="match status" value="1"/>
</dbReference>
<dbReference type="STRING" id="1305675.BFG57_06935"/>
<dbReference type="InterPro" id="IPR025370">
    <property type="entry name" value="SgrR_HTH_N"/>
</dbReference>
<dbReference type="EMBL" id="MJEH01000064">
    <property type="protein sequence ID" value="OEH91099.1"/>
    <property type="molecule type" value="Genomic_DNA"/>
</dbReference>
<gene>
    <name evidence="4" type="ORF">BFG57_06935</name>
</gene>
<evidence type="ECO:0008006" key="6">
    <source>
        <dbReference type="Google" id="ProtNLM"/>
    </source>
</evidence>
<dbReference type="Pfam" id="PF00496">
    <property type="entry name" value="SBP_bac_5"/>
    <property type="match status" value="1"/>
</dbReference>